<accession>W4LKS9</accession>
<protein>
    <recommendedName>
        <fullName evidence="3">DUF4258 domain-containing protein</fullName>
    </recommendedName>
</protein>
<dbReference type="EMBL" id="AZHX01001993">
    <property type="protein sequence ID" value="ETW97951.1"/>
    <property type="molecule type" value="Genomic_DNA"/>
</dbReference>
<name>W4LKS9_9BACT</name>
<dbReference type="InterPro" id="IPR025354">
    <property type="entry name" value="DUF4258"/>
</dbReference>
<dbReference type="HOGENOM" id="CLU_161787_1_0_7"/>
<dbReference type="Proteomes" id="UP000019140">
    <property type="component" value="Unassembled WGS sequence"/>
</dbReference>
<evidence type="ECO:0000313" key="1">
    <source>
        <dbReference type="EMBL" id="ETW97951.1"/>
    </source>
</evidence>
<evidence type="ECO:0000313" key="2">
    <source>
        <dbReference type="Proteomes" id="UP000019140"/>
    </source>
</evidence>
<dbReference type="AlphaFoldDB" id="W4LKS9"/>
<keyword evidence="2" id="KW-1185">Reference proteome</keyword>
<sequence length="93" mass="11308">MYDRILARIQEHIRQGEYILTDHVRDEMDEDDFTLYDLEQGILSGNILERQRDRVTREAKYRIRGTATDDREMEIIVKFNFNRRLVIITVYEL</sequence>
<proteinExistence type="predicted"/>
<dbReference type="Pfam" id="PF14076">
    <property type="entry name" value="DUF4258"/>
    <property type="match status" value="1"/>
</dbReference>
<organism evidence="1 2">
    <name type="scientific">Candidatus Entotheonella gemina</name>
    <dbReference type="NCBI Taxonomy" id="1429439"/>
    <lineage>
        <taxon>Bacteria</taxon>
        <taxon>Pseudomonadati</taxon>
        <taxon>Nitrospinota/Tectimicrobiota group</taxon>
        <taxon>Candidatus Tectimicrobiota</taxon>
        <taxon>Candidatus Entotheonellia</taxon>
        <taxon>Candidatus Entotheonellales</taxon>
        <taxon>Candidatus Entotheonellaceae</taxon>
        <taxon>Candidatus Entotheonella</taxon>
    </lineage>
</organism>
<evidence type="ECO:0008006" key="3">
    <source>
        <dbReference type="Google" id="ProtNLM"/>
    </source>
</evidence>
<reference evidence="1 2" key="1">
    <citation type="journal article" date="2014" name="Nature">
        <title>An environmental bacterial taxon with a large and distinct metabolic repertoire.</title>
        <authorList>
            <person name="Wilson M.C."/>
            <person name="Mori T."/>
            <person name="Ruckert C."/>
            <person name="Uria A.R."/>
            <person name="Helf M.J."/>
            <person name="Takada K."/>
            <person name="Gernert C."/>
            <person name="Steffens U.A."/>
            <person name="Heycke N."/>
            <person name="Schmitt S."/>
            <person name="Rinke C."/>
            <person name="Helfrich E.J."/>
            <person name="Brachmann A.O."/>
            <person name="Gurgui C."/>
            <person name="Wakimoto T."/>
            <person name="Kracht M."/>
            <person name="Crusemann M."/>
            <person name="Hentschel U."/>
            <person name="Abe I."/>
            <person name="Matsunaga S."/>
            <person name="Kalinowski J."/>
            <person name="Takeyama H."/>
            <person name="Piel J."/>
        </authorList>
    </citation>
    <scope>NUCLEOTIDE SEQUENCE [LARGE SCALE GENOMIC DNA]</scope>
    <source>
        <strain evidence="2">TSY2</strain>
    </source>
</reference>
<gene>
    <name evidence="1" type="ORF">ETSY2_43585</name>
</gene>
<comment type="caution">
    <text evidence="1">The sequence shown here is derived from an EMBL/GenBank/DDBJ whole genome shotgun (WGS) entry which is preliminary data.</text>
</comment>